<protein>
    <submittedName>
        <fullName evidence="3">SICA antigen</fullName>
    </submittedName>
</protein>
<dbReference type="InterPro" id="IPR024290">
    <property type="entry name" value="SICA_extracell_a"/>
</dbReference>
<dbReference type="KEGG" id="pcot:PCOAH_00019250"/>
<sequence>MSSNSGQFDKLKKEWLVENGYEKSSRKNAGETALLMKMRGWIDGMLKEMMKEDTDETYEGECEKMNTGTEKMKKGEKEVCALILKNLLNIKTMSGAQCGIGSADERMKEYVQCAILKMWSALYLTEHCHSWSAVESAFNAVKNLGILLGGGSECKECGYNSVMEHMEVGKMNILGVIRGAIEEEPKVMGLIKSTGEKKDCKGQEDPLTKLGLQTNGGATTTTSTSGQQQHQTHQGQNVTPQPKKMTTQQFNFISKLITNWVKTHGMKDVDKMGVINNNYGRRIT</sequence>
<reference evidence="4" key="1">
    <citation type="submission" date="2016-06" db="EMBL/GenBank/DDBJ databases">
        <title>First high quality genome sequence of Plasmodium coatneyi using continuous long reads from single molecule, real-time sequencing.</title>
        <authorList>
            <person name="Chien J.-T."/>
            <person name="Pakala S.B."/>
            <person name="Geraldo J.A."/>
            <person name="Lapp S.A."/>
            <person name="Barnwell J.W."/>
            <person name="Kissinger J.C."/>
            <person name="Galinski M.R."/>
            <person name="Humphrey J.C."/>
        </authorList>
    </citation>
    <scope>NUCLEOTIDE SEQUENCE [LARGE SCALE GENOMIC DNA]</scope>
    <source>
        <strain evidence="4">Hackeri</strain>
    </source>
</reference>
<evidence type="ECO:0000313" key="4">
    <source>
        <dbReference type="Proteomes" id="UP000092716"/>
    </source>
</evidence>
<dbReference type="VEuPathDB" id="PlasmoDB:PCOAH_00019250"/>
<dbReference type="AlphaFoldDB" id="A0A1B1DXU7"/>
<proteinExistence type="predicted"/>
<feature type="region of interest" description="Disordered" evidence="1">
    <location>
        <begin position="196"/>
        <end position="243"/>
    </location>
</feature>
<dbReference type="Proteomes" id="UP000092716">
    <property type="component" value="Chromosome 7"/>
</dbReference>
<dbReference type="RefSeq" id="XP_019914120.1">
    <property type="nucleotide sequence ID" value="XM_020058734.1"/>
</dbReference>
<dbReference type="EMBL" id="CP016245">
    <property type="protein sequence ID" value="ANQ07425.1"/>
    <property type="molecule type" value="Genomic_DNA"/>
</dbReference>
<feature type="compositionally biased region" description="Low complexity" evidence="1">
    <location>
        <begin position="210"/>
        <end position="237"/>
    </location>
</feature>
<feature type="domain" description="Schizont-infected cell agglutination extracellular alpha" evidence="2">
    <location>
        <begin position="10"/>
        <end position="172"/>
    </location>
</feature>
<evidence type="ECO:0000256" key="1">
    <source>
        <dbReference type="SAM" id="MobiDB-lite"/>
    </source>
</evidence>
<organism evidence="3 4">
    <name type="scientific">Plasmodium coatneyi</name>
    <dbReference type="NCBI Taxonomy" id="208452"/>
    <lineage>
        <taxon>Eukaryota</taxon>
        <taxon>Sar</taxon>
        <taxon>Alveolata</taxon>
        <taxon>Apicomplexa</taxon>
        <taxon>Aconoidasida</taxon>
        <taxon>Haemosporida</taxon>
        <taxon>Plasmodiidae</taxon>
        <taxon>Plasmodium</taxon>
    </lineage>
</organism>
<accession>A0A1B1DXU7</accession>
<evidence type="ECO:0000259" key="2">
    <source>
        <dbReference type="Pfam" id="PF12887"/>
    </source>
</evidence>
<dbReference type="Pfam" id="PF12887">
    <property type="entry name" value="SICA_alpha"/>
    <property type="match status" value="1"/>
</dbReference>
<feature type="compositionally biased region" description="Basic and acidic residues" evidence="1">
    <location>
        <begin position="196"/>
        <end position="207"/>
    </location>
</feature>
<gene>
    <name evidence="3" type="ORF">PCOAH_00019250</name>
</gene>
<keyword evidence="4" id="KW-1185">Reference proteome</keyword>
<dbReference type="GeneID" id="30908651"/>
<name>A0A1B1DXU7_9APIC</name>
<evidence type="ECO:0000313" key="3">
    <source>
        <dbReference type="EMBL" id="ANQ07425.1"/>
    </source>
</evidence>